<name>A0ACB8CCB4_DERSI</name>
<organism evidence="1 2">
    <name type="scientific">Dermacentor silvarum</name>
    <name type="common">Tick</name>
    <dbReference type="NCBI Taxonomy" id="543639"/>
    <lineage>
        <taxon>Eukaryota</taxon>
        <taxon>Metazoa</taxon>
        <taxon>Ecdysozoa</taxon>
        <taxon>Arthropoda</taxon>
        <taxon>Chelicerata</taxon>
        <taxon>Arachnida</taxon>
        <taxon>Acari</taxon>
        <taxon>Parasitiformes</taxon>
        <taxon>Ixodida</taxon>
        <taxon>Ixodoidea</taxon>
        <taxon>Ixodidae</taxon>
        <taxon>Rhipicephalinae</taxon>
        <taxon>Dermacentor</taxon>
    </lineage>
</organism>
<proteinExistence type="predicted"/>
<evidence type="ECO:0000313" key="2">
    <source>
        <dbReference type="Proteomes" id="UP000821865"/>
    </source>
</evidence>
<sequence>MEADEDPDIIEVMQRKPEHPVGDIVVYEVHDSDSECSDGADESSVLIDDSSAIANDPSVLEIVDSDEEPGNTQLSGIVTSMRRVSIPSSVAAEVSAQAPQARREMMTLVSWNVDGLNQKYLHQRIRALCDQILRLDPDVVYLQEVVPEIEPKIRDSFARYRYIPGDLQGYYVVTLLKEDTVKCKTHTVSPFSSTKMERHIVQAEATFNNKDLVLLNTHLESMGYSSEVRQVQLRRCFRQCKKEPLEKTVILGGDMNLRDSEVHSCGGLPEDIQDVWTACGSDPGLCYTWDMTCNDNLDFGKKLRQKWLVAVRRDGWTPNDSSCYTKVCSRHFKQEDFIEGKRRRLKKGTVPSVFDDYPRHLQPKAVRERGLSSVIKRARVTVVRQTDASQAVASPSILLPSLISDKPMAEEEEDASMEVSFCAHEPVGQCDARYCGAKVKRDRSVQVDSRAPPSLLIAERTKWKRKERDLKIQIQQL</sequence>
<comment type="caution">
    <text evidence="1">The sequence shown here is derived from an EMBL/GenBank/DDBJ whole genome shotgun (WGS) entry which is preliminary data.</text>
</comment>
<dbReference type="EMBL" id="CM023477">
    <property type="protein sequence ID" value="KAH7938543.1"/>
    <property type="molecule type" value="Genomic_DNA"/>
</dbReference>
<protein>
    <submittedName>
        <fullName evidence="1">Uncharacterized protein</fullName>
    </submittedName>
</protein>
<keyword evidence="2" id="KW-1185">Reference proteome</keyword>
<gene>
    <name evidence="1" type="ORF">HPB49_025073</name>
</gene>
<dbReference type="Proteomes" id="UP000821865">
    <property type="component" value="Chromosome 8"/>
</dbReference>
<accession>A0ACB8CCB4</accession>
<evidence type="ECO:0000313" key="1">
    <source>
        <dbReference type="EMBL" id="KAH7938543.1"/>
    </source>
</evidence>
<reference evidence="1" key="1">
    <citation type="submission" date="2020-05" db="EMBL/GenBank/DDBJ databases">
        <title>Large-scale comparative analyses of tick genomes elucidate their genetic diversity and vector capacities.</title>
        <authorList>
            <person name="Jia N."/>
            <person name="Wang J."/>
            <person name="Shi W."/>
            <person name="Du L."/>
            <person name="Sun Y."/>
            <person name="Zhan W."/>
            <person name="Jiang J."/>
            <person name="Wang Q."/>
            <person name="Zhang B."/>
            <person name="Ji P."/>
            <person name="Sakyi L.B."/>
            <person name="Cui X."/>
            <person name="Yuan T."/>
            <person name="Jiang B."/>
            <person name="Yang W."/>
            <person name="Lam T.T.-Y."/>
            <person name="Chang Q."/>
            <person name="Ding S."/>
            <person name="Wang X."/>
            <person name="Zhu J."/>
            <person name="Ruan X."/>
            <person name="Zhao L."/>
            <person name="Wei J."/>
            <person name="Que T."/>
            <person name="Du C."/>
            <person name="Cheng J."/>
            <person name="Dai P."/>
            <person name="Han X."/>
            <person name="Huang E."/>
            <person name="Gao Y."/>
            <person name="Liu J."/>
            <person name="Shao H."/>
            <person name="Ye R."/>
            <person name="Li L."/>
            <person name="Wei W."/>
            <person name="Wang X."/>
            <person name="Wang C."/>
            <person name="Yang T."/>
            <person name="Huo Q."/>
            <person name="Li W."/>
            <person name="Guo W."/>
            <person name="Chen H."/>
            <person name="Zhou L."/>
            <person name="Ni X."/>
            <person name="Tian J."/>
            <person name="Zhou Y."/>
            <person name="Sheng Y."/>
            <person name="Liu T."/>
            <person name="Pan Y."/>
            <person name="Xia L."/>
            <person name="Li J."/>
            <person name="Zhao F."/>
            <person name="Cao W."/>
        </authorList>
    </citation>
    <scope>NUCLEOTIDE SEQUENCE</scope>
    <source>
        <strain evidence="1">Dsil-2018</strain>
    </source>
</reference>